<evidence type="ECO:0000256" key="2">
    <source>
        <dbReference type="ARBA" id="ARBA00010231"/>
    </source>
</evidence>
<dbReference type="PANTHER" id="PTHR45745:SF1">
    <property type="entry name" value="PHOSPHOGLUCOMUTASE 2B-RELATED"/>
    <property type="match status" value="1"/>
</dbReference>
<dbReference type="Gene3D" id="3.40.120.10">
    <property type="entry name" value="Alpha-D-Glucose-1,6-Bisphosphate, subunit A, domain 3"/>
    <property type="match status" value="3"/>
</dbReference>
<comment type="cofactor">
    <cofactor evidence="1">
        <name>Mg(2+)</name>
        <dbReference type="ChEBI" id="CHEBI:18420"/>
    </cofactor>
</comment>
<keyword evidence="6" id="KW-0413">Isomerase</keyword>
<keyword evidence="12" id="KW-1185">Reference proteome</keyword>
<feature type="domain" description="Alpha-D-phosphohexomutase alpha/beta/alpha" evidence="9">
    <location>
        <begin position="133"/>
        <end position="225"/>
    </location>
</feature>
<dbReference type="InParanoid" id="A0A1V9X8D7"/>
<evidence type="ECO:0000313" key="11">
    <source>
        <dbReference type="EMBL" id="OQR69827.1"/>
    </source>
</evidence>
<dbReference type="InterPro" id="IPR016066">
    <property type="entry name" value="A-D-PHexomutase_CS"/>
</dbReference>
<dbReference type="SUPFAM" id="SSF55957">
    <property type="entry name" value="Phosphoglucomutase, C-terminal domain"/>
    <property type="match status" value="1"/>
</dbReference>
<dbReference type="SUPFAM" id="SSF53738">
    <property type="entry name" value="Phosphoglucomutase, first 3 domains"/>
    <property type="match status" value="3"/>
</dbReference>
<dbReference type="PANTHER" id="PTHR45745">
    <property type="entry name" value="PHOSPHOMANNOMUTASE 45A"/>
    <property type="match status" value="1"/>
</dbReference>
<evidence type="ECO:0000313" key="12">
    <source>
        <dbReference type="Proteomes" id="UP000192247"/>
    </source>
</evidence>
<keyword evidence="4 7" id="KW-0479">Metal-binding</keyword>
<keyword evidence="5 7" id="KW-0460">Magnesium</keyword>
<dbReference type="FunFam" id="3.40.120.10:FF:000017">
    <property type="entry name" value="glucose 1,6-bisphosphate synthase"/>
    <property type="match status" value="1"/>
</dbReference>
<sequence>MKTLQRPVSYFRFALLAAQAFLQLGIPVRLFSRVTPTPYVPFTISQFGCAAGVMVTASHNPKEDNGYKVYWNNGAQILEPYDAAIQKSILEHLEPKPRAWDTDSVRSNPLCSDPTEEVNSKYMAVIEERMLDREMNAACKTVFTFTSMHGVSHEYMTEGLRRCGFTAAFPVKEQMKPDPDFPTVKFPNPEEGKSALDLAIKTANKNGSRVILANDPDADRLAVAERIGDSKEFRVFTGDNIGTLLGWWMWHAFKIRNPNANPDQVYMIASTVSSKALRSIAKKEGFHFEETLTGFKWMANKGIELEKNGNMVLFAYEEAIGYMCGTSVWDKDGVSAAMHMAEMVAYLDSNGLGTLEDHLNRLYTEYGFHVSNNSYYLNHRPEMTAKMFHRIRNFNEPNTYPTSLGRFEVSHVRDLTAGYDSTTASKKPSLPVSRSSEMVTFYLDNSAIVTIRTSGTEPKIKWYSELCTPPGVPQSEWAACTAELNELIDEMVRELYQPEANGFVARSG</sequence>
<dbReference type="FunCoup" id="A0A1V9X8D7">
    <property type="interactions" value="471"/>
</dbReference>
<feature type="domain" description="Alpha-D-phosphohexomutase alpha/beta/alpha" evidence="8">
    <location>
        <begin position="13"/>
        <end position="91"/>
    </location>
</feature>
<dbReference type="AlphaFoldDB" id="A0A1V9X8D7"/>
<dbReference type="GO" id="GO:0005975">
    <property type="term" value="P:carbohydrate metabolic process"/>
    <property type="evidence" value="ECO:0007669"/>
    <property type="project" value="InterPro"/>
</dbReference>
<gene>
    <name evidence="11" type="ORF">BIW11_12029</name>
</gene>
<evidence type="ECO:0000256" key="1">
    <source>
        <dbReference type="ARBA" id="ARBA00001946"/>
    </source>
</evidence>
<dbReference type="InterPro" id="IPR016055">
    <property type="entry name" value="A-D-PHexomutase_a/b/a-I/II/III"/>
</dbReference>
<evidence type="ECO:0000256" key="7">
    <source>
        <dbReference type="RuleBase" id="RU004326"/>
    </source>
</evidence>
<dbReference type="InterPro" id="IPR005844">
    <property type="entry name" value="A-D-PHexomutase_a/b/a-I"/>
</dbReference>
<evidence type="ECO:0000256" key="5">
    <source>
        <dbReference type="ARBA" id="ARBA00022842"/>
    </source>
</evidence>
<evidence type="ECO:0000259" key="9">
    <source>
        <dbReference type="Pfam" id="PF02879"/>
    </source>
</evidence>
<evidence type="ECO:0000259" key="10">
    <source>
        <dbReference type="Pfam" id="PF02880"/>
    </source>
</evidence>
<evidence type="ECO:0000256" key="4">
    <source>
        <dbReference type="ARBA" id="ARBA00022723"/>
    </source>
</evidence>
<comment type="similarity">
    <text evidence="2 7">Belongs to the phosphohexose mutase family.</text>
</comment>
<keyword evidence="3" id="KW-0597">Phosphoprotein</keyword>
<name>A0A1V9X8D7_9ACAR</name>
<dbReference type="InterPro" id="IPR005846">
    <property type="entry name" value="A-D-PHexomutase_a/b/a-III"/>
</dbReference>
<dbReference type="EMBL" id="MNPL01019665">
    <property type="protein sequence ID" value="OQR69827.1"/>
    <property type="molecule type" value="Genomic_DNA"/>
</dbReference>
<dbReference type="InterPro" id="IPR005845">
    <property type="entry name" value="A-D-PHexomutase_a/b/a-II"/>
</dbReference>
<evidence type="ECO:0000259" key="8">
    <source>
        <dbReference type="Pfam" id="PF02878"/>
    </source>
</evidence>
<dbReference type="PROSITE" id="PS00710">
    <property type="entry name" value="PGM_PMM"/>
    <property type="match status" value="1"/>
</dbReference>
<dbReference type="Pfam" id="PF02880">
    <property type="entry name" value="PGM_PMM_III"/>
    <property type="match status" value="1"/>
</dbReference>
<reference evidence="11 12" key="1">
    <citation type="journal article" date="2017" name="Gigascience">
        <title>Draft genome of the honey bee ectoparasitic mite, Tropilaelaps mercedesae, is shaped by the parasitic life history.</title>
        <authorList>
            <person name="Dong X."/>
            <person name="Armstrong S.D."/>
            <person name="Xia D."/>
            <person name="Makepeace B.L."/>
            <person name="Darby A.C."/>
            <person name="Kadowaki T."/>
        </authorList>
    </citation>
    <scope>NUCLEOTIDE SEQUENCE [LARGE SCALE GENOMIC DNA]</scope>
    <source>
        <strain evidence="11">Wuxi-XJTLU</strain>
    </source>
</reference>
<comment type="caution">
    <text evidence="11">The sequence shown here is derived from an EMBL/GenBank/DDBJ whole genome shotgun (WGS) entry which is preliminary data.</text>
</comment>
<organism evidence="11 12">
    <name type="scientific">Tropilaelaps mercedesae</name>
    <dbReference type="NCBI Taxonomy" id="418985"/>
    <lineage>
        <taxon>Eukaryota</taxon>
        <taxon>Metazoa</taxon>
        <taxon>Ecdysozoa</taxon>
        <taxon>Arthropoda</taxon>
        <taxon>Chelicerata</taxon>
        <taxon>Arachnida</taxon>
        <taxon>Acari</taxon>
        <taxon>Parasitiformes</taxon>
        <taxon>Mesostigmata</taxon>
        <taxon>Gamasina</taxon>
        <taxon>Dermanyssoidea</taxon>
        <taxon>Laelapidae</taxon>
        <taxon>Tropilaelaps</taxon>
    </lineage>
</organism>
<protein>
    <submittedName>
        <fullName evidence="11">Phosphoglucomutase-2-like</fullName>
    </submittedName>
</protein>
<dbReference type="GO" id="GO:0000287">
    <property type="term" value="F:magnesium ion binding"/>
    <property type="evidence" value="ECO:0007669"/>
    <property type="project" value="InterPro"/>
</dbReference>
<dbReference type="STRING" id="418985.A0A1V9X8D7"/>
<dbReference type="Proteomes" id="UP000192247">
    <property type="component" value="Unassembled WGS sequence"/>
</dbReference>
<dbReference type="OrthoDB" id="8300170at2759"/>
<dbReference type="Pfam" id="PF02878">
    <property type="entry name" value="PGM_PMM_I"/>
    <property type="match status" value="1"/>
</dbReference>
<accession>A0A1V9X8D7</accession>
<dbReference type="GO" id="GO:0008973">
    <property type="term" value="F:phosphopentomutase activity"/>
    <property type="evidence" value="ECO:0007669"/>
    <property type="project" value="TreeGrafter"/>
</dbReference>
<dbReference type="InterPro" id="IPR036900">
    <property type="entry name" value="A-D-PHexomutase_C_sf"/>
</dbReference>
<evidence type="ECO:0000256" key="3">
    <source>
        <dbReference type="ARBA" id="ARBA00022553"/>
    </source>
</evidence>
<dbReference type="GO" id="GO:0005634">
    <property type="term" value="C:nucleus"/>
    <property type="evidence" value="ECO:0007669"/>
    <property type="project" value="TreeGrafter"/>
</dbReference>
<feature type="domain" description="Alpha-D-phosphohexomutase alpha/beta/alpha" evidence="10">
    <location>
        <begin position="258"/>
        <end position="366"/>
    </location>
</feature>
<dbReference type="CDD" id="cd05799">
    <property type="entry name" value="PGM2"/>
    <property type="match status" value="1"/>
</dbReference>
<dbReference type="Pfam" id="PF02879">
    <property type="entry name" value="PGM_PMM_II"/>
    <property type="match status" value="1"/>
</dbReference>
<dbReference type="GO" id="GO:0006166">
    <property type="term" value="P:purine ribonucleoside salvage"/>
    <property type="evidence" value="ECO:0007669"/>
    <property type="project" value="TreeGrafter"/>
</dbReference>
<proteinExistence type="inferred from homology"/>
<evidence type="ECO:0000256" key="6">
    <source>
        <dbReference type="ARBA" id="ARBA00023235"/>
    </source>
</evidence>